<comment type="caution">
    <text evidence="3">The sequence shown here is derived from an EMBL/GenBank/DDBJ whole genome shotgun (WGS) entry which is preliminary data.</text>
</comment>
<dbReference type="AlphaFoldDB" id="A0A935TD28"/>
<evidence type="ECO:0000313" key="3">
    <source>
        <dbReference type="EMBL" id="MBK7955188.1"/>
    </source>
</evidence>
<gene>
    <name evidence="3" type="ORF">IPK02_15250</name>
</gene>
<dbReference type="InterPro" id="IPR004919">
    <property type="entry name" value="GmrSD_N"/>
</dbReference>
<evidence type="ECO:0000256" key="1">
    <source>
        <dbReference type="SAM" id="MobiDB-lite"/>
    </source>
</evidence>
<dbReference type="PANTHER" id="PTHR39639:SF1">
    <property type="entry name" value="DUF262 DOMAIN-CONTAINING PROTEIN"/>
    <property type="match status" value="1"/>
</dbReference>
<feature type="region of interest" description="Disordered" evidence="1">
    <location>
        <begin position="1"/>
        <end position="37"/>
    </location>
</feature>
<accession>A0A935TD28</accession>
<evidence type="ECO:0000313" key="4">
    <source>
        <dbReference type="Proteomes" id="UP000706151"/>
    </source>
</evidence>
<dbReference type="Pfam" id="PF03235">
    <property type="entry name" value="GmrSD_N"/>
    <property type="match status" value="1"/>
</dbReference>
<dbReference type="EMBL" id="JADJOT010000010">
    <property type="protein sequence ID" value="MBK7955188.1"/>
    <property type="molecule type" value="Genomic_DNA"/>
</dbReference>
<feature type="compositionally biased region" description="Polar residues" evidence="1">
    <location>
        <begin position="1"/>
        <end position="12"/>
    </location>
</feature>
<feature type="domain" description="GmrSD restriction endonucleases N-terminal" evidence="2">
    <location>
        <begin position="52"/>
        <end position="196"/>
    </location>
</feature>
<sequence length="399" mass="45828">MPHDTSSTTQAYSDEALTPDVVDDEDTSRDNADVQPWDPSKIRITTKHFSLRDVVDQIREEEVDLSPDFQRDYVWKQRQRTRLIESILLGIPLPAFYFNQDSRGTYQVVDGVQRLSTISLFMNDGHPLDKIDLEYLHNLHGLTYSQLDPAALRRFRSTQIVVHVIEPQTPDEVKYDIFGRVNTLGSPLSAQEIRHAMSKDRSRGFLKTLSELPTFDEATGWQYWRQDADVDDGRVRDSGRMTNRELALRFCAFRDYSDEDYRQYSSLDAFLVDYTRRLDGCSETGKAITDRDMSTIKTDFKRAMENAYKILEKAAFRRWPLGQNRRGPINRAVFESQAIALADYSLDQLLPNKVNIVTAFRGAFEDQEYARAVTVGTGAPAAVETRLKRTKEMLAEAIK</sequence>
<reference evidence="3 4" key="1">
    <citation type="submission" date="2020-10" db="EMBL/GenBank/DDBJ databases">
        <title>Connecting structure to function with the recovery of over 1000 high-quality activated sludge metagenome-assembled genomes encoding full-length rRNA genes using long-read sequencing.</title>
        <authorList>
            <person name="Singleton C.M."/>
            <person name="Petriglieri F."/>
            <person name="Kristensen J.M."/>
            <person name="Kirkegaard R.H."/>
            <person name="Michaelsen T.Y."/>
            <person name="Andersen M.H."/>
            <person name="Karst S.M."/>
            <person name="Dueholm M.S."/>
            <person name="Nielsen P.H."/>
            <person name="Albertsen M."/>
        </authorList>
    </citation>
    <scope>NUCLEOTIDE SEQUENCE [LARGE SCALE GENOMIC DNA]</scope>
    <source>
        <strain evidence="3">Fred_18-Q3-R57-64_BAT3C.720</strain>
    </source>
</reference>
<dbReference type="PANTHER" id="PTHR39639">
    <property type="entry name" value="CHROMOSOME 16, WHOLE GENOME SHOTGUN SEQUENCE"/>
    <property type="match status" value="1"/>
</dbReference>
<proteinExistence type="predicted"/>
<organism evidence="3 4">
    <name type="scientific">Candidatus Accumulibacter affinis</name>
    <dbReference type="NCBI Taxonomy" id="2954384"/>
    <lineage>
        <taxon>Bacteria</taxon>
        <taxon>Pseudomonadati</taxon>
        <taxon>Pseudomonadota</taxon>
        <taxon>Betaproteobacteria</taxon>
        <taxon>Candidatus Accumulibacter</taxon>
    </lineage>
</organism>
<name>A0A935TD28_9PROT</name>
<protein>
    <submittedName>
        <fullName evidence="3">DUF262 domain-containing protein</fullName>
    </submittedName>
</protein>
<dbReference type="Proteomes" id="UP000706151">
    <property type="component" value="Unassembled WGS sequence"/>
</dbReference>
<evidence type="ECO:0000259" key="2">
    <source>
        <dbReference type="Pfam" id="PF03235"/>
    </source>
</evidence>